<dbReference type="Pfam" id="PF01713">
    <property type="entry name" value="Smr"/>
    <property type="match status" value="1"/>
</dbReference>
<dbReference type="PROSITE" id="PS51375">
    <property type="entry name" value="PPR"/>
    <property type="match status" value="2"/>
</dbReference>
<evidence type="ECO:0000256" key="2">
    <source>
        <dbReference type="PROSITE-ProRule" id="PRU00708"/>
    </source>
</evidence>
<dbReference type="PANTHER" id="PTHR47447:SF23">
    <property type="entry name" value="PENTACOTRIPEPTIDE-REPEAT REGION OF PRORP DOMAIN-CONTAINING PROTEIN"/>
    <property type="match status" value="1"/>
</dbReference>
<gene>
    <name evidence="4" type="ORF">HAKA00212_LOCUS10566</name>
</gene>
<dbReference type="Pfam" id="PF13812">
    <property type="entry name" value="PPR_3"/>
    <property type="match status" value="3"/>
</dbReference>
<dbReference type="Gene3D" id="3.30.1370.110">
    <property type="match status" value="1"/>
</dbReference>
<dbReference type="SMART" id="SM00463">
    <property type="entry name" value="SMR"/>
    <property type="match status" value="1"/>
</dbReference>
<dbReference type="InterPro" id="IPR002625">
    <property type="entry name" value="Smr_dom"/>
</dbReference>
<evidence type="ECO:0000256" key="1">
    <source>
        <dbReference type="ARBA" id="ARBA00022737"/>
    </source>
</evidence>
<protein>
    <recommendedName>
        <fullName evidence="3">Smr domain-containing protein</fullName>
    </recommendedName>
</protein>
<feature type="repeat" description="PPR" evidence="2">
    <location>
        <begin position="130"/>
        <end position="164"/>
    </location>
</feature>
<dbReference type="PANTHER" id="PTHR47447">
    <property type="entry name" value="OS03G0856100 PROTEIN"/>
    <property type="match status" value="1"/>
</dbReference>
<evidence type="ECO:0000259" key="3">
    <source>
        <dbReference type="PROSITE" id="PS50828"/>
    </source>
</evidence>
<feature type="domain" description="Smr" evidence="3">
    <location>
        <begin position="427"/>
        <end position="512"/>
    </location>
</feature>
<sequence>MKKEGFHPDSYSYNGVLLALSRAGDFEQTIKTLKEMARYGVQPDVLSFLCAIDAARRSRRAHLAFSLFHTMKKAKIKPSRQIFTSLIRCCAHIDKKAPGTHDTTQSFLAVPWKTAMLLLDEMKELGVTPDVHTYASLLSVLATFSKSKEAQVIFQEMIHNGIAPNEYCLFNMMQVYAKIDDWERCVEVFYHVTGLGATADESCYKLVLNACLKLSNTEVQAKTAFDVLQFFQRDNSSSMSNLKTGDGQNLRKTELYNLGLKCCEQTGNIKAAKEILQMMKRTGVEQDIISLNRAIGACQASGAHKQALDLLKEVQESSDSLLRPNVFTYTAVMRVYIKAGLYSEVKKLLLLSQAAAKDTADYPLTITSKAETKGMLHIAAIQAFHSAGMYEYAETVFKDASDLELFGNEILASIENSYSQDSPAVVIDLHGYVLPVAHMAIRRAMSEVLGVAQHCQQSVKPIEIITGSGKHSINNKPVLRPEIQNMLVEEFFPPIYTSTKPGNSGRIIITTDSILEWLSHTAEAKNNIMMGLKVVLEQQIEKKKGDGCSH</sequence>
<reference evidence="4" key="1">
    <citation type="submission" date="2021-01" db="EMBL/GenBank/DDBJ databases">
        <authorList>
            <person name="Corre E."/>
            <person name="Pelletier E."/>
            <person name="Niang G."/>
            <person name="Scheremetjew M."/>
            <person name="Finn R."/>
            <person name="Kale V."/>
            <person name="Holt S."/>
            <person name="Cochrane G."/>
            <person name="Meng A."/>
            <person name="Brown T."/>
            <person name="Cohen L."/>
        </authorList>
    </citation>
    <scope>NUCLEOTIDE SEQUENCE</scope>
    <source>
        <strain evidence="4">CCMP3107</strain>
    </source>
</reference>
<name>A0A7S3XTI1_HETAK</name>
<dbReference type="InterPro" id="IPR002885">
    <property type="entry name" value="PPR_rpt"/>
</dbReference>
<feature type="repeat" description="PPR" evidence="2">
    <location>
        <begin position="9"/>
        <end position="43"/>
    </location>
</feature>
<dbReference type="EMBL" id="HBIU01022732">
    <property type="protein sequence ID" value="CAE0631861.1"/>
    <property type="molecule type" value="Transcribed_RNA"/>
</dbReference>
<dbReference type="AlphaFoldDB" id="A0A7S3XTI1"/>
<dbReference type="NCBIfam" id="TIGR00756">
    <property type="entry name" value="PPR"/>
    <property type="match status" value="1"/>
</dbReference>
<accession>A0A7S3XTI1</accession>
<keyword evidence="1" id="KW-0677">Repeat</keyword>
<dbReference type="InterPro" id="IPR036063">
    <property type="entry name" value="Smr_dom_sf"/>
</dbReference>
<dbReference type="SUPFAM" id="SSF160443">
    <property type="entry name" value="SMR domain-like"/>
    <property type="match status" value="1"/>
</dbReference>
<proteinExistence type="predicted"/>
<dbReference type="PROSITE" id="PS50828">
    <property type="entry name" value="SMR"/>
    <property type="match status" value="1"/>
</dbReference>
<dbReference type="InterPro" id="IPR011990">
    <property type="entry name" value="TPR-like_helical_dom_sf"/>
</dbReference>
<evidence type="ECO:0000313" key="4">
    <source>
        <dbReference type="EMBL" id="CAE0631861.1"/>
    </source>
</evidence>
<dbReference type="Gene3D" id="1.25.40.10">
    <property type="entry name" value="Tetratricopeptide repeat domain"/>
    <property type="match status" value="3"/>
</dbReference>
<organism evidence="4">
    <name type="scientific">Heterosigma akashiwo</name>
    <name type="common">Chromophytic alga</name>
    <name type="synonym">Heterosigma carterae</name>
    <dbReference type="NCBI Taxonomy" id="2829"/>
    <lineage>
        <taxon>Eukaryota</taxon>
        <taxon>Sar</taxon>
        <taxon>Stramenopiles</taxon>
        <taxon>Ochrophyta</taxon>
        <taxon>Raphidophyceae</taxon>
        <taxon>Chattonellales</taxon>
        <taxon>Chattonellaceae</taxon>
        <taxon>Heterosigma</taxon>
    </lineage>
</organism>